<evidence type="ECO:0000313" key="6">
    <source>
        <dbReference type="Proteomes" id="UP001595630"/>
    </source>
</evidence>
<sequence length="71" mass="7880">SGQDVRFGARDLARRLRTELEPVLAEALLAQPEAGMFEVRMNHHRLQVVPLQTGPNPEPEPQTPVNPSAKD</sequence>
<feature type="region of interest" description="Disordered" evidence="3">
    <location>
        <begin position="49"/>
        <end position="71"/>
    </location>
</feature>
<dbReference type="Pfam" id="PF10431">
    <property type="entry name" value="ClpB_D2-small"/>
    <property type="match status" value="1"/>
</dbReference>
<dbReference type="InterPro" id="IPR019489">
    <property type="entry name" value="Clp_ATPase_C"/>
</dbReference>
<organism evidence="5 6">
    <name type="scientific">Stutzerimonas tarimensis</name>
    <dbReference type="NCBI Taxonomy" id="1507735"/>
    <lineage>
        <taxon>Bacteria</taxon>
        <taxon>Pseudomonadati</taxon>
        <taxon>Pseudomonadota</taxon>
        <taxon>Gammaproteobacteria</taxon>
        <taxon>Pseudomonadales</taxon>
        <taxon>Pseudomonadaceae</taxon>
        <taxon>Stutzerimonas</taxon>
    </lineage>
</organism>
<evidence type="ECO:0000313" key="5">
    <source>
        <dbReference type="EMBL" id="MFC3607492.1"/>
    </source>
</evidence>
<protein>
    <recommendedName>
        <fullName evidence="4">Clp ATPase C-terminal domain-containing protein</fullName>
    </recommendedName>
</protein>
<name>A0ABV7T582_9GAMM</name>
<dbReference type="Proteomes" id="UP001595630">
    <property type="component" value="Unassembled WGS sequence"/>
</dbReference>
<evidence type="ECO:0000256" key="1">
    <source>
        <dbReference type="ARBA" id="ARBA00022741"/>
    </source>
</evidence>
<proteinExistence type="predicted"/>
<evidence type="ECO:0000256" key="2">
    <source>
        <dbReference type="ARBA" id="ARBA00022840"/>
    </source>
</evidence>
<reference evidence="6" key="1">
    <citation type="journal article" date="2019" name="Int. J. Syst. Evol. Microbiol.">
        <title>The Global Catalogue of Microorganisms (GCM) 10K type strain sequencing project: providing services to taxonomists for standard genome sequencing and annotation.</title>
        <authorList>
            <consortium name="The Broad Institute Genomics Platform"/>
            <consortium name="The Broad Institute Genome Sequencing Center for Infectious Disease"/>
            <person name="Wu L."/>
            <person name="Ma J."/>
        </authorList>
    </citation>
    <scope>NUCLEOTIDE SEQUENCE [LARGE SCALE GENOMIC DNA]</scope>
    <source>
        <strain evidence="6">KCTC 42447</strain>
    </source>
</reference>
<evidence type="ECO:0000256" key="3">
    <source>
        <dbReference type="SAM" id="MobiDB-lite"/>
    </source>
</evidence>
<feature type="domain" description="Clp ATPase C-terminal" evidence="4">
    <location>
        <begin position="2"/>
        <end position="31"/>
    </location>
</feature>
<keyword evidence="2" id="KW-0067">ATP-binding</keyword>
<evidence type="ECO:0000259" key="4">
    <source>
        <dbReference type="Pfam" id="PF10431"/>
    </source>
</evidence>
<accession>A0ABV7T582</accession>
<gene>
    <name evidence="5" type="ORF">ACFOMF_06860</name>
</gene>
<dbReference type="EMBL" id="JBHRXZ010000016">
    <property type="protein sequence ID" value="MFC3607492.1"/>
    <property type="molecule type" value="Genomic_DNA"/>
</dbReference>
<keyword evidence="6" id="KW-1185">Reference proteome</keyword>
<comment type="caution">
    <text evidence="5">The sequence shown here is derived from an EMBL/GenBank/DDBJ whole genome shotgun (WGS) entry which is preliminary data.</text>
</comment>
<keyword evidence="1" id="KW-0547">Nucleotide-binding</keyword>
<feature type="non-terminal residue" evidence="5">
    <location>
        <position position="1"/>
    </location>
</feature>